<sequence>MASASTENRPTDEFNHELAIKLSRALNLVNPNDLLATRVTDIAKTNTEDGFIKAANSFGKFKDSFLAELYAEISSHVKQEATGHAPQPVQGITVHDSEVLDSEVLEPEPIRQGGLMRRDTRHAFRKPAKPLEPPTPRTSVLGLDRLAQEKRAAAAAQEGSRKKPRLDDKQPVFKDIEVKRRPPIPVGCLKPAESVLKSTDGTKRNNARELWHGKNLETTHPADWATSSAVPTASASLGIATTIETATEIAGVRIIGPAVADGQWPALGPAVFIDRRWPSILLLGSPSVGGGPGPNHCQCRPSASGESIPMLGPTVRPVRRLCTDNGTEFVNEAWRKWCRQKGIIHETSTPYSPSQNGMSERGNHTWTEHAHCMMHNGSVPSHLWAEAIATAVYLQNVQPSARHPDKSAWEIIFGHRPHVEHLRAYGSIAYAKIPDECHTKLDGKTVKCMLVGYHGRTSYHLYEPNSGRVFVSRDVVFDEGIGHWSRGHAVDIEGERASKEPSADDDDERPNDDGKESE</sequence>
<evidence type="ECO:0000256" key="4">
    <source>
        <dbReference type="ARBA" id="ARBA00022723"/>
    </source>
</evidence>
<evidence type="ECO:0000259" key="16">
    <source>
        <dbReference type="PROSITE" id="PS50994"/>
    </source>
</evidence>
<dbReference type="SUPFAM" id="SSF53098">
    <property type="entry name" value="Ribonuclease H-like"/>
    <property type="match status" value="1"/>
</dbReference>
<feature type="compositionally biased region" description="Basic and acidic residues" evidence="15">
    <location>
        <begin position="488"/>
        <end position="502"/>
    </location>
</feature>
<evidence type="ECO:0000256" key="1">
    <source>
        <dbReference type="ARBA" id="ARBA00022578"/>
    </source>
</evidence>
<evidence type="ECO:0000256" key="11">
    <source>
        <dbReference type="ARBA" id="ARBA00022932"/>
    </source>
</evidence>
<dbReference type="AlphaFoldDB" id="A0A4S4LX52"/>
<evidence type="ECO:0000256" key="6">
    <source>
        <dbReference type="ARBA" id="ARBA00022801"/>
    </source>
</evidence>
<evidence type="ECO:0000256" key="2">
    <source>
        <dbReference type="ARBA" id="ARBA00022695"/>
    </source>
</evidence>
<dbReference type="InterPro" id="IPR036397">
    <property type="entry name" value="RNaseH_sf"/>
</dbReference>
<keyword evidence="4" id="KW-0479">Metal-binding</keyword>
<evidence type="ECO:0000256" key="3">
    <source>
        <dbReference type="ARBA" id="ARBA00022722"/>
    </source>
</evidence>
<accession>A0A4S4LX52</accession>
<keyword evidence="1" id="KW-0815">Transposition</keyword>
<dbReference type="GO" id="GO:0005634">
    <property type="term" value="C:nucleus"/>
    <property type="evidence" value="ECO:0007669"/>
    <property type="project" value="UniProtKB-ARBA"/>
</dbReference>
<dbReference type="InterPro" id="IPR001584">
    <property type="entry name" value="Integrase_cat-core"/>
</dbReference>
<comment type="catalytic activity">
    <reaction evidence="13">
        <text>DNA(n) + a 2'-deoxyribonucleoside 5'-triphosphate = DNA(n+1) + diphosphate</text>
        <dbReference type="Rhea" id="RHEA:22508"/>
        <dbReference type="Rhea" id="RHEA-COMP:17339"/>
        <dbReference type="Rhea" id="RHEA-COMP:17340"/>
        <dbReference type="ChEBI" id="CHEBI:33019"/>
        <dbReference type="ChEBI" id="CHEBI:61560"/>
        <dbReference type="ChEBI" id="CHEBI:173112"/>
        <dbReference type="EC" id="2.7.7.49"/>
    </reaction>
</comment>
<dbReference type="GO" id="GO:0004519">
    <property type="term" value="F:endonuclease activity"/>
    <property type="evidence" value="ECO:0007669"/>
    <property type="project" value="UniProtKB-KW"/>
</dbReference>
<dbReference type="GO" id="GO:0003723">
    <property type="term" value="F:RNA binding"/>
    <property type="evidence" value="ECO:0007669"/>
    <property type="project" value="UniProtKB-KW"/>
</dbReference>
<gene>
    <name evidence="17" type="ORF">EW146_g3579</name>
</gene>
<dbReference type="InterPro" id="IPR039537">
    <property type="entry name" value="Retrotran_Ty1/copia-like"/>
</dbReference>
<evidence type="ECO:0000256" key="14">
    <source>
        <dbReference type="ARBA" id="ARBA00049244"/>
    </source>
</evidence>
<dbReference type="Gene3D" id="3.30.420.10">
    <property type="entry name" value="Ribonuclease H-like superfamily/Ribonuclease H"/>
    <property type="match status" value="1"/>
</dbReference>
<keyword evidence="3" id="KW-0540">Nuclease</keyword>
<protein>
    <recommendedName>
        <fullName evidence="16">Integrase catalytic domain-containing protein</fullName>
    </recommendedName>
</protein>
<keyword evidence="11" id="KW-0239">DNA-directed DNA polymerase</keyword>
<keyword evidence="2" id="KW-0548">Nucleotidyltransferase</keyword>
<evidence type="ECO:0000256" key="13">
    <source>
        <dbReference type="ARBA" id="ARBA00048173"/>
    </source>
</evidence>
<keyword evidence="9" id="KW-0229">DNA integration</keyword>
<keyword evidence="18" id="KW-1185">Reference proteome</keyword>
<dbReference type="PANTHER" id="PTHR42648">
    <property type="entry name" value="TRANSPOSASE, PUTATIVE-RELATED"/>
    <property type="match status" value="1"/>
</dbReference>
<evidence type="ECO:0000256" key="9">
    <source>
        <dbReference type="ARBA" id="ARBA00022908"/>
    </source>
</evidence>
<comment type="catalytic activity">
    <reaction evidence="14">
        <text>DNA(n) + a 2'-deoxyribonucleoside 5'-triphosphate = DNA(n+1) + diphosphate</text>
        <dbReference type="Rhea" id="RHEA:22508"/>
        <dbReference type="Rhea" id="RHEA-COMP:17339"/>
        <dbReference type="Rhea" id="RHEA-COMP:17340"/>
        <dbReference type="ChEBI" id="CHEBI:33019"/>
        <dbReference type="ChEBI" id="CHEBI:61560"/>
        <dbReference type="ChEBI" id="CHEBI:173112"/>
        <dbReference type="EC" id="2.7.7.7"/>
    </reaction>
</comment>
<dbReference type="InterPro" id="IPR012337">
    <property type="entry name" value="RNaseH-like_sf"/>
</dbReference>
<keyword evidence="10" id="KW-0695">RNA-directed DNA polymerase</keyword>
<feature type="region of interest" description="Disordered" evidence="15">
    <location>
        <begin position="488"/>
        <end position="518"/>
    </location>
</feature>
<evidence type="ECO:0000256" key="15">
    <source>
        <dbReference type="SAM" id="MobiDB-lite"/>
    </source>
</evidence>
<keyword evidence="6" id="KW-0378">Hydrolase</keyword>
<dbReference type="EMBL" id="SGPL01000121">
    <property type="protein sequence ID" value="THH17196.1"/>
    <property type="molecule type" value="Genomic_DNA"/>
</dbReference>
<feature type="domain" description="Integrase catalytic" evidence="16">
    <location>
        <begin position="323"/>
        <end position="416"/>
    </location>
</feature>
<evidence type="ECO:0000313" key="18">
    <source>
        <dbReference type="Proteomes" id="UP000310158"/>
    </source>
</evidence>
<keyword evidence="8" id="KW-0694">RNA-binding</keyword>
<dbReference type="PANTHER" id="PTHR42648:SF11">
    <property type="entry name" value="TRANSPOSON TY4-P GAG-POL POLYPROTEIN"/>
    <property type="match status" value="1"/>
</dbReference>
<evidence type="ECO:0000256" key="7">
    <source>
        <dbReference type="ARBA" id="ARBA00022842"/>
    </source>
</evidence>
<keyword evidence="12" id="KW-0233">DNA recombination</keyword>
<dbReference type="GO" id="GO:0006310">
    <property type="term" value="P:DNA recombination"/>
    <property type="evidence" value="ECO:0007669"/>
    <property type="project" value="UniProtKB-KW"/>
</dbReference>
<keyword evidence="5" id="KW-0255">Endonuclease</keyword>
<evidence type="ECO:0000256" key="8">
    <source>
        <dbReference type="ARBA" id="ARBA00022884"/>
    </source>
</evidence>
<dbReference type="InterPro" id="IPR057670">
    <property type="entry name" value="SH3_retrovirus"/>
</dbReference>
<organism evidence="17 18">
    <name type="scientific">Bondarzewia mesenterica</name>
    <dbReference type="NCBI Taxonomy" id="1095465"/>
    <lineage>
        <taxon>Eukaryota</taxon>
        <taxon>Fungi</taxon>
        <taxon>Dikarya</taxon>
        <taxon>Basidiomycota</taxon>
        <taxon>Agaricomycotina</taxon>
        <taxon>Agaricomycetes</taxon>
        <taxon>Russulales</taxon>
        <taxon>Bondarzewiaceae</taxon>
        <taxon>Bondarzewia</taxon>
    </lineage>
</organism>
<feature type="region of interest" description="Disordered" evidence="15">
    <location>
        <begin position="148"/>
        <end position="169"/>
    </location>
</feature>
<name>A0A4S4LX52_9AGAM</name>
<feature type="compositionally biased region" description="Basic and acidic residues" evidence="15">
    <location>
        <begin position="159"/>
        <end position="169"/>
    </location>
</feature>
<reference evidence="17 18" key="1">
    <citation type="submission" date="2019-02" db="EMBL/GenBank/DDBJ databases">
        <title>Genome sequencing of the rare red list fungi Bondarzewia mesenterica.</title>
        <authorList>
            <person name="Buettner E."/>
            <person name="Kellner H."/>
        </authorList>
    </citation>
    <scope>NUCLEOTIDE SEQUENCE [LARGE SCALE GENOMIC DNA]</scope>
    <source>
        <strain evidence="17 18">DSM 108281</strain>
    </source>
</reference>
<evidence type="ECO:0000256" key="12">
    <source>
        <dbReference type="ARBA" id="ARBA00023172"/>
    </source>
</evidence>
<dbReference type="Proteomes" id="UP000310158">
    <property type="component" value="Unassembled WGS sequence"/>
</dbReference>
<evidence type="ECO:0000313" key="17">
    <source>
        <dbReference type="EMBL" id="THH17196.1"/>
    </source>
</evidence>
<dbReference type="GO" id="GO:0015074">
    <property type="term" value="P:DNA integration"/>
    <property type="evidence" value="ECO:0007669"/>
    <property type="project" value="UniProtKB-KW"/>
</dbReference>
<proteinExistence type="predicted"/>
<keyword evidence="11" id="KW-0808">Transferase</keyword>
<comment type="caution">
    <text evidence="17">The sequence shown here is derived from an EMBL/GenBank/DDBJ whole genome shotgun (WGS) entry which is preliminary data.</text>
</comment>
<dbReference type="GO" id="GO:0032196">
    <property type="term" value="P:transposition"/>
    <property type="evidence" value="ECO:0007669"/>
    <property type="project" value="UniProtKB-KW"/>
</dbReference>
<dbReference type="GO" id="GO:0003964">
    <property type="term" value="F:RNA-directed DNA polymerase activity"/>
    <property type="evidence" value="ECO:0007669"/>
    <property type="project" value="UniProtKB-KW"/>
</dbReference>
<dbReference type="OrthoDB" id="2847449at2759"/>
<dbReference type="GO" id="GO:0046872">
    <property type="term" value="F:metal ion binding"/>
    <property type="evidence" value="ECO:0007669"/>
    <property type="project" value="UniProtKB-KW"/>
</dbReference>
<dbReference type="GO" id="GO:0003887">
    <property type="term" value="F:DNA-directed DNA polymerase activity"/>
    <property type="evidence" value="ECO:0007669"/>
    <property type="project" value="UniProtKB-KW"/>
</dbReference>
<dbReference type="Pfam" id="PF25597">
    <property type="entry name" value="SH3_retrovirus"/>
    <property type="match status" value="1"/>
</dbReference>
<evidence type="ECO:0000256" key="10">
    <source>
        <dbReference type="ARBA" id="ARBA00022918"/>
    </source>
</evidence>
<dbReference type="GO" id="GO:0016787">
    <property type="term" value="F:hydrolase activity"/>
    <property type="evidence" value="ECO:0007669"/>
    <property type="project" value="UniProtKB-KW"/>
</dbReference>
<keyword evidence="7" id="KW-0460">Magnesium</keyword>
<dbReference type="PROSITE" id="PS50994">
    <property type="entry name" value="INTEGRASE"/>
    <property type="match status" value="1"/>
</dbReference>
<evidence type="ECO:0000256" key="5">
    <source>
        <dbReference type="ARBA" id="ARBA00022759"/>
    </source>
</evidence>